<dbReference type="AlphaFoldDB" id="A0A7D5XEF4"/>
<gene>
    <name evidence="2" type="ORF">Sv326_0258</name>
</gene>
<evidence type="ECO:0000313" key="3">
    <source>
        <dbReference type="Proteomes" id="UP000510821"/>
    </source>
</evidence>
<name>A0A7D5XEF4_FERL1</name>
<accession>A0A7D5XEF4</accession>
<dbReference type="EMBL" id="CP058998">
    <property type="protein sequence ID" value="QLJ52433.1"/>
    <property type="molecule type" value="Genomic_DNA"/>
</dbReference>
<dbReference type="Proteomes" id="UP000510821">
    <property type="component" value="Chromosome"/>
</dbReference>
<organism evidence="2 3">
    <name type="scientific">Fermentimicrarchaeum limneticum</name>
    <dbReference type="NCBI Taxonomy" id="2795018"/>
    <lineage>
        <taxon>Archaea</taxon>
        <taxon>Candidatus Micrarchaeota</taxon>
        <taxon>Candidatus Fermentimicrarchaeales</taxon>
        <taxon>Candidatus Fermentimicrarchaeaceae</taxon>
        <taxon>Candidatus Fermentimicrarchaeum</taxon>
    </lineage>
</organism>
<reference evidence="3" key="1">
    <citation type="submission" date="2020-07" db="EMBL/GenBank/DDBJ databases">
        <title>Metabolic diversity and evolutionary history of the archaeal phylum ###Micrarchaeota### uncovered from a freshwater lake metagenome.</title>
        <authorList>
            <person name="Kadnikov V.V."/>
            <person name="Savvichev A.S."/>
            <person name="Mardanov A.V."/>
            <person name="Beletsky A.V."/>
            <person name="Chupakov A.V."/>
            <person name="Kokryatskaya N.M."/>
            <person name="Pimenov N.V."/>
            <person name="Ravin N.V."/>
        </authorList>
    </citation>
    <scope>NUCLEOTIDE SEQUENCE [LARGE SCALE GENOMIC DNA]</scope>
</reference>
<dbReference type="KEGG" id="flt:Sv326_0258"/>
<evidence type="ECO:0000313" key="2">
    <source>
        <dbReference type="EMBL" id="QLJ52433.1"/>
    </source>
</evidence>
<keyword evidence="1" id="KW-0175">Coiled coil</keyword>
<feature type="coiled-coil region" evidence="1">
    <location>
        <begin position="177"/>
        <end position="204"/>
    </location>
</feature>
<protein>
    <submittedName>
        <fullName evidence="2">Uncharacterized protein</fullName>
    </submittedName>
</protein>
<sequence>MKDKKPKDVEEKGEPLQETEELLERVETVIDRLLEYVQKKGKVDVKEAASAMALEKDQVEELAEVLKESGMIEVNYTLLGTFLIAKDLTKKEGKMVEEKKERGKMASMVVVLDKDLRESQKSFEFVEKNIKKRLDKDEAIVGELENKVREVSIADMEYLLRESRELKVVTMHLRRNIKGLRKKVKEFHEKVKKLEVETMKAEAERLGPRKPWHYQISMFFTRVKNTFARR</sequence>
<evidence type="ECO:0000256" key="1">
    <source>
        <dbReference type="SAM" id="Coils"/>
    </source>
</evidence>
<proteinExistence type="predicted"/>